<proteinExistence type="predicted"/>
<dbReference type="EMBL" id="CP053586">
    <property type="protein sequence ID" value="WNZ22411.1"/>
    <property type="molecule type" value="Genomic_DNA"/>
</dbReference>
<accession>A0AA97AH52</accession>
<gene>
    <name evidence="1" type="ORF">HJG54_05750</name>
</gene>
<dbReference type="AlphaFoldDB" id="A0AA97AH52"/>
<organism evidence="1">
    <name type="scientific">Leptolyngbya sp. NK1-12</name>
    <dbReference type="NCBI Taxonomy" id="2547451"/>
    <lineage>
        <taxon>Bacteria</taxon>
        <taxon>Bacillati</taxon>
        <taxon>Cyanobacteriota</taxon>
        <taxon>Cyanophyceae</taxon>
        <taxon>Leptolyngbyales</taxon>
        <taxon>Leptolyngbyaceae</taxon>
        <taxon>Leptolyngbya group</taxon>
        <taxon>Leptolyngbya</taxon>
    </lineage>
</organism>
<sequence length="80" mass="9116">MNWPGLKRLLKSFEKCMPEYAIGGQLNALVDGRTMFIQVLAPVRVDKLSNPREINCFEQAAHGVIGVERKKFFYLAKFAN</sequence>
<protein>
    <submittedName>
        <fullName evidence="1">Uncharacterized protein</fullName>
    </submittedName>
</protein>
<dbReference type="RefSeq" id="WP_316433858.1">
    <property type="nucleotide sequence ID" value="NZ_CP053586.1"/>
</dbReference>
<evidence type="ECO:0000313" key="1">
    <source>
        <dbReference type="EMBL" id="WNZ22411.1"/>
    </source>
</evidence>
<reference evidence="1" key="1">
    <citation type="submission" date="2020-05" db="EMBL/GenBank/DDBJ databases">
        <authorList>
            <person name="Zhu T."/>
            <person name="Keshari N."/>
            <person name="Lu X."/>
        </authorList>
    </citation>
    <scope>NUCLEOTIDE SEQUENCE</scope>
    <source>
        <strain evidence="1">NK1-12</strain>
    </source>
</reference>
<name>A0AA97AH52_9CYAN</name>